<feature type="active site" evidence="2">
    <location>
        <position position="149"/>
    </location>
</feature>
<feature type="binding site" evidence="2">
    <location>
        <position position="148"/>
    </location>
    <ligand>
        <name>Fe cation</name>
        <dbReference type="ChEBI" id="CHEBI:24875"/>
    </ligand>
</feature>
<dbReference type="STRING" id="1401328.P856_215"/>
<dbReference type="PANTHER" id="PTHR10458">
    <property type="entry name" value="PEPTIDE DEFORMYLASE"/>
    <property type="match status" value="1"/>
</dbReference>
<keyword evidence="2" id="KW-0408">Iron</keyword>
<dbReference type="EC" id="3.5.1.88" evidence="2"/>
<evidence type="ECO:0000256" key="2">
    <source>
        <dbReference type="HAMAP-Rule" id="MF_00163"/>
    </source>
</evidence>
<comment type="similarity">
    <text evidence="1 2">Belongs to the polypeptide deformylase family.</text>
</comment>
<dbReference type="GO" id="GO:0042586">
    <property type="term" value="F:peptide deformylase activity"/>
    <property type="evidence" value="ECO:0007669"/>
    <property type="project" value="UniProtKB-UniRule"/>
</dbReference>
<dbReference type="eggNOG" id="COG0242">
    <property type="taxonomic scope" value="Bacteria"/>
</dbReference>
<proteinExistence type="inferred from homology"/>
<dbReference type="AlphaFoldDB" id="V9TS84"/>
<dbReference type="PIRSF" id="PIRSF004749">
    <property type="entry name" value="Pep_def"/>
    <property type="match status" value="1"/>
</dbReference>
<dbReference type="HOGENOM" id="CLU_061901_2_0_5"/>
<reference evidence="3 4" key="1">
    <citation type="journal article" date="2013" name="PLoS ONE">
        <title>Bacterial endosymbiosis in a chordate host: long-term co-evolution and conservation of secondary metabolism.</title>
        <authorList>
            <person name="Kwan J.C."/>
            <person name="Schmidt E.W."/>
        </authorList>
    </citation>
    <scope>NUCLEOTIDE SEQUENCE [LARGE SCALE GENOMIC DNA]</scope>
    <source>
        <strain evidence="4">faulkneri L5</strain>
    </source>
</reference>
<dbReference type="NCBIfam" id="TIGR00079">
    <property type="entry name" value="pept_deformyl"/>
    <property type="match status" value="1"/>
</dbReference>
<dbReference type="InterPro" id="IPR023635">
    <property type="entry name" value="Peptide_deformylase"/>
</dbReference>
<evidence type="ECO:0000313" key="3">
    <source>
        <dbReference type="EMBL" id="AHC73446.1"/>
    </source>
</evidence>
<dbReference type="Proteomes" id="UP000018700">
    <property type="component" value="Chromosome"/>
</dbReference>
<gene>
    <name evidence="2 3" type="primary">def</name>
    <name evidence="3" type="ORF">P856_215</name>
</gene>
<evidence type="ECO:0000313" key="4">
    <source>
        <dbReference type="Proteomes" id="UP000018700"/>
    </source>
</evidence>
<dbReference type="CDD" id="cd00487">
    <property type="entry name" value="Pep_deformylase"/>
    <property type="match status" value="1"/>
</dbReference>
<comment type="function">
    <text evidence="2">Removes the formyl group from the N-terminal Met of newly synthesized proteins. Requires at least a dipeptide for an efficient rate of reaction. N-terminal L-methionine is a prerequisite for activity but the enzyme has broad specificity at other positions.</text>
</comment>
<dbReference type="PANTHER" id="PTHR10458:SF22">
    <property type="entry name" value="PEPTIDE DEFORMYLASE"/>
    <property type="match status" value="1"/>
</dbReference>
<dbReference type="EMBL" id="CP006745">
    <property type="protein sequence ID" value="AHC73446.1"/>
    <property type="molecule type" value="Genomic_DNA"/>
</dbReference>
<dbReference type="GO" id="GO:0046872">
    <property type="term" value="F:metal ion binding"/>
    <property type="evidence" value="ECO:0007669"/>
    <property type="project" value="UniProtKB-KW"/>
</dbReference>
<evidence type="ECO:0000256" key="1">
    <source>
        <dbReference type="ARBA" id="ARBA00010759"/>
    </source>
</evidence>
<dbReference type="InterPro" id="IPR036821">
    <property type="entry name" value="Peptide_deformylase_sf"/>
</dbReference>
<dbReference type="SUPFAM" id="SSF56420">
    <property type="entry name" value="Peptide deformylase"/>
    <property type="match status" value="1"/>
</dbReference>
<keyword evidence="2" id="KW-0378">Hydrolase</keyword>
<dbReference type="Gene3D" id="3.90.45.10">
    <property type="entry name" value="Peptide deformylase"/>
    <property type="match status" value="1"/>
</dbReference>
<keyword evidence="2" id="KW-0648">Protein biosynthesis</keyword>
<name>V9TS84_9PROT</name>
<feature type="binding site" evidence="2">
    <location>
        <position position="152"/>
    </location>
    <ligand>
        <name>Fe cation</name>
        <dbReference type="ChEBI" id="CHEBI:24875"/>
    </ligand>
</feature>
<dbReference type="PRINTS" id="PR01576">
    <property type="entry name" value="PDEFORMYLASE"/>
</dbReference>
<keyword evidence="4" id="KW-1185">Reference proteome</keyword>
<sequence>MILIILSDRYINMAKQSIIWAPDPILKVNCTPVASVDKKIISLMEDMLETMYAAPGIGLAAPQVGVTKRVIVLDISKKDDQQAPLCLANPEIIWRSCENIVYEEGCLSLPDFYTDVERSAAIRVSYTDRNGNKRQINAEGLLAICLQHEIDHINGILLVDNVSTLKRNIFLKKMIKVKKIARENRQSNIATA</sequence>
<dbReference type="KEGG" id="efk:P856_215"/>
<organism evidence="3 4">
    <name type="scientific">Candidatus Endolissoclinum faulkneri L5</name>
    <dbReference type="NCBI Taxonomy" id="1401328"/>
    <lineage>
        <taxon>Bacteria</taxon>
        <taxon>Pseudomonadati</taxon>
        <taxon>Pseudomonadota</taxon>
        <taxon>Alphaproteobacteria</taxon>
        <taxon>Rhodospirillales</taxon>
        <taxon>Rhodospirillaceae</taxon>
        <taxon>Candidatus Endolissoclinum</taxon>
    </lineage>
</organism>
<dbReference type="PATRIC" id="fig|1401328.3.peg.205"/>
<comment type="cofactor">
    <cofactor evidence="2">
        <name>Fe(2+)</name>
        <dbReference type="ChEBI" id="CHEBI:29033"/>
    </cofactor>
    <text evidence="2">Binds 1 Fe(2+) ion.</text>
</comment>
<feature type="binding site" evidence="2">
    <location>
        <position position="106"/>
    </location>
    <ligand>
        <name>Fe cation</name>
        <dbReference type="ChEBI" id="CHEBI:24875"/>
    </ligand>
</feature>
<dbReference type="NCBIfam" id="NF001159">
    <property type="entry name" value="PRK00150.1-3"/>
    <property type="match status" value="1"/>
</dbReference>
<accession>V9TS84</accession>
<dbReference type="Pfam" id="PF01327">
    <property type="entry name" value="Pep_deformylase"/>
    <property type="match status" value="1"/>
</dbReference>
<keyword evidence="2" id="KW-0479">Metal-binding</keyword>
<comment type="catalytic activity">
    <reaction evidence="2">
        <text>N-terminal N-formyl-L-methionyl-[peptide] + H2O = N-terminal L-methionyl-[peptide] + formate</text>
        <dbReference type="Rhea" id="RHEA:24420"/>
        <dbReference type="Rhea" id="RHEA-COMP:10639"/>
        <dbReference type="Rhea" id="RHEA-COMP:10640"/>
        <dbReference type="ChEBI" id="CHEBI:15377"/>
        <dbReference type="ChEBI" id="CHEBI:15740"/>
        <dbReference type="ChEBI" id="CHEBI:49298"/>
        <dbReference type="ChEBI" id="CHEBI:64731"/>
        <dbReference type="EC" id="3.5.1.88"/>
    </reaction>
</comment>
<protein>
    <recommendedName>
        <fullName evidence="2">Peptide deformylase</fullName>
        <shortName evidence="2">PDF</shortName>
        <ecNumber evidence="2">3.5.1.88</ecNumber>
    </recommendedName>
    <alternativeName>
        <fullName evidence="2">Polypeptide deformylase</fullName>
    </alternativeName>
</protein>
<dbReference type="GO" id="GO:0006412">
    <property type="term" value="P:translation"/>
    <property type="evidence" value="ECO:0007669"/>
    <property type="project" value="UniProtKB-UniRule"/>
</dbReference>
<dbReference type="HAMAP" id="MF_00163">
    <property type="entry name" value="Pep_deformylase"/>
    <property type="match status" value="1"/>
</dbReference>